<feature type="transmembrane region" description="Helical" evidence="6">
    <location>
        <begin position="154"/>
        <end position="176"/>
    </location>
</feature>
<dbReference type="AlphaFoldDB" id="A0A484Q2P1"/>
<feature type="transmembrane region" description="Helical" evidence="6">
    <location>
        <begin position="182"/>
        <end position="201"/>
    </location>
</feature>
<evidence type="ECO:0000313" key="8">
    <source>
        <dbReference type="EMBL" id="VFR30820.1"/>
    </source>
</evidence>
<organism evidence="8">
    <name type="scientific">plant metagenome</name>
    <dbReference type="NCBI Taxonomy" id="1297885"/>
    <lineage>
        <taxon>unclassified sequences</taxon>
        <taxon>metagenomes</taxon>
        <taxon>organismal metagenomes</taxon>
    </lineage>
</organism>
<feature type="domain" description="Major facilitator superfamily (MFS) profile" evidence="7">
    <location>
        <begin position="30"/>
        <end position="473"/>
    </location>
</feature>
<protein>
    <submittedName>
        <fullName evidence="8">Multidrug resistance protein B</fullName>
    </submittedName>
</protein>
<sequence length="479" mass="49983">MNAPSPETEAPQTPPPCPKTERSRRELFLAMAGVAATVVLVAFDSTIVSTSLPRVAQALDGMALYAWAGTGYLLATAASIMIFGRLGDLFGRKPLMLLSVSIVALGSLLCGLAQNMPQLIAFRTVQGIGAGMMIATAFAAPADLFPDARERVRWMAMISATFAVSSGIGPVLGGAVTQALGWRAAFFIAPVAAAVALLLLVRHFPNMKPQHASRPSIDWLGAALLVVGVAAPLAALELAFAPGDRAHPWWGLALAATGVLAWWVLVPLERRVDAPIFPLRILASRESQLLNVAAVATGAIMFILIFYGPLLLQHELGYTPSHAGLLMTPLVVGIPIGSLVNGRLFPKQGEPQRLMVFGSALLATGSGLMLTVGAGSADLWILLVFLINGVGLGFMLPNLTLFMQMLAARADVGAASALVQMTRAVGSATGTAAVGIAITHASVLTGVRIGLVLCLALGLLCAVVTHNIQMKNAMSAVRR</sequence>
<dbReference type="Pfam" id="PF07690">
    <property type="entry name" value="MFS_1"/>
    <property type="match status" value="1"/>
</dbReference>
<comment type="subcellular location">
    <subcellularLocation>
        <location evidence="1">Membrane</location>
        <topology evidence="1">Multi-pass membrane protein</topology>
    </subcellularLocation>
</comment>
<accession>A0A484Q2P1</accession>
<keyword evidence="2 6" id="KW-0812">Transmembrane</keyword>
<feature type="transmembrane region" description="Helical" evidence="6">
    <location>
        <begin position="424"/>
        <end position="443"/>
    </location>
</feature>
<dbReference type="InterPro" id="IPR036259">
    <property type="entry name" value="MFS_trans_sf"/>
</dbReference>
<dbReference type="InterPro" id="IPR011701">
    <property type="entry name" value="MFS"/>
</dbReference>
<evidence type="ECO:0000256" key="1">
    <source>
        <dbReference type="ARBA" id="ARBA00004141"/>
    </source>
</evidence>
<keyword evidence="3 6" id="KW-1133">Transmembrane helix</keyword>
<feature type="transmembrane region" description="Helical" evidence="6">
    <location>
        <begin position="380"/>
        <end position="403"/>
    </location>
</feature>
<reference evidence="8" key="1">
    <citation type="submission" date="2019-03" db="EMBL/GenBank/DDBJ databases">
        <authorList>
            <person name="Danneels B."/>
        </authorList>
    </citation>
    <scope>NUCLEOTIDE SEQUENCE</scope>
</reference>
<dbReference type="Gene3D" id="1.20.1250.20">
    <property type="entry name" value="MFS general substrate transporter like domains"/>
    <property type="match status" value="1"/>
</dbReference>
<feature type="transmembrane region" description="Helical" evidence="6">
    <location>
        <begin position="120"/>
        <end position="142"/>
    </location>
</feature>
<feature type="transmembrane region" description="Helical" evidence="6">
    <location>
        <begin position="64"/>
        <end position="83"/>
    </location>
</feature>
<feature type="transmembrane region" description="Helical" evidence="6">
    <location>
        <begin position="249"/>
        <end position="268"/>
    </location>
</feature>
<name>A0A484Q2P1_9ZZZZ</name>
<dbReference type="PANTHER" id="PTHR23501">
    <property type="entry name" value="MAJOR FACILITATOR SUPERFAMILY"/>
    <property type="match status" value="1"/>
</dbReference>
<dbReference type="Gene3D" id="1.20.1720.10">
    <property type="entry name" value="Multidrug resistance protein D"/>
    <property type="match status" value="1"/>
</dbReference>
<dbReference type="PRINTS" id="PR01036">
    <property type="entry name" value="TCRTETB"/>
</dbReference>
<dbReference type="InterPro" id="IPR020846">
    <property type="entry name" value="MFS_dom"/>
</dbReference>
<dbReference type="GO" id="GO:0022857">
    <property type="term" value="F:transmembrane transporter activity"/>
    <property type="evidence" value="ECO:0007669"/>
    <property type="project" value="InterPro"/>
</dbReference>
<evidence type="ECO:0000256" key="5">
    <source>
        <dbReference type="SAM" id="MobiDB-lite"/>
    </source>
</evidence>
<dbReference type="PANTHER" id="PTHR23501:SF197">
    <property type="entry name" value="COMD"/>
    <property type="match status" value="1"/>
</dbReference>
<evidence type="ECO:0000259" key="7">
    <source>
        <dbReference type="PROSITE" id="PS50850"/>
    </source>
</evidence>
<gene>
    <name evidence="8" type="ORF">AMP9_4643</name>
</gene>
<feature type="transmembrane region" description="Helical" evidence="6">
    <location>
        <begin position="95"/>
        <end position="114"/>
    </location>
</feature>
<evidence type="ECO:0000256" key="2">
    <source>
        <dbReference type="ARBA" id="ARBA00022692"/>
    </source>
</evidence>
<keyword evidence="4 6" id="KW-0472">Membrane</keyword>
<evidence type="ECO:0000256" key="4">
    <source>
        <dbReference type="ARBA" id="ARBA00023136"/>
    </source>
</evidence>
<feature type="transmembrane region" description="Helical" evidence="6">
    <location>
        <begin position="289"/>
        <end position="310"/>
    </location>
</feature>
<dbReference type="GO" id="GO:0005886">
    <property type="term" value="C:plasma membrane"/>
    <property type="evidence" value="ECO:0007669"/>
    <property type="project" value="TreeGrafter"/>
</dbReference>
<feature type="transmembrane region" description="Helical" evidence="6">
    <location>
        <begin position="27"/>
        <end position="52"/>
    </location>
</feature>
<feature type="transmembrane region" description="Helical" evidence="6">
    <location>
        <begin position="222"/>
        <end position="243"/>
    </location>
</feature>
<evidence type="ECO:0000256" key="6">
    <source>
        <dbReference type="SAM" id="Phobius"/>
    </source>
</evidence>
<proteinExistence type="predicted"/>
<evidence type="ECO:0000256" key="3">
    <source>
        <dbReference type="ARBA" id="ARBA00022989"/>
    </source>
</evidence>
<feature type="transmembrane region" description="Helical" evidence="6">
    <location>
        <begin position="322"/>
        <end position="342"/>
    </location>
</feature>
<dbReference type="SUPFAM" id="SSF103473">
    <property type="entry name" value="MFS general substrate transporter"/>
    <property type="match status" value="1"/>
</dbReference>
<feature type="region of interest" description="Disordered" evidence="5">
    <location>
        <begin position="1"/>
        <end position="21"/>
    </location>
</feature>
<feature type="transmembrane region" description="Helical" evidence="6">
    <location>
        <begin position="354"/>
        <end position="374"/>
    </location>
</feature>
<dbReference type="EMBL" id="CAADHY010000027">
    <property type="protein sequence ID" value="VFR30820.1"/>
    <property type="molecule type" value="Genomic_DNA"/>
</dbReference>
<feature type="transmembrane region" description="Helical" evidence="6">
    <location>
        <begin position="449"/>
        <end position="468"/>
    </location>
</feature>
<dbReference type="PROSITE" id="PS50850">
    <property type="entry name" value="MFS"/>
    <property type="match status" value="1"/>
</dbReference>